<feature type="region of interest" description="Disordered" evidence="1">
    <location>
        <begin position="18"/>
        <end position="41"/>
    </location>
</feature>
<organism evidence="2">
    <name type="scientific">Rhizophora mucronata</name>
    <name type="common">Asiatic mangrove</name>
    <dbReference type="NCBI Taxonomy" id="61149"/>
    <lineage>
        <taxon>Eukaryota</taxon>
        <taxon>Viridiplantae</taxon>
        <taxon>Streptophyta</taxon>
        <taxon>Embryophyta</taxon>
        <taxon>Tracheophyta</taxon>
        <taxon>Spermatophyta</taxon>
        <taxon>Magnoliopsida</taxon>
        <taxon>eudicotyledons</taxon>
        <taxon>Gunneridae</taxon>
        <taxon>Pentapetalae</taxon>
        <taxon>rosids</taxon>
        <taxon>fabids</taxon>
        <taxon>Malpighiales</taxon>
        <taxon>Rhizophoraceae</taxon>
        <taxon>Rhizophora</taxon>
    </lineage>
</organism>
<sequence length="41" mass="4593">MYRSTSLRPMSPFISVGFSSTHPRGCQSNNPILPNNLLRES</sequence>
<accession>A0A2P2P3R8</accession>
<dbReference type="AlphaFoldDB" id="A0A2P2P3R8"/>
<feature type="compositionally biased region" description="Polar residues" evidence="1">
    <location>
        <begin position="18"/>
        <end position="33"/>
    </location>
</feature>
<reference evidence="2" key="1">
    <citation type="submission" date="2018-02" db="EMBL/GenBank/DDBJ databases">
        <title>Rhizophora mucronata_Transcriptome.</title>
        <authorList>
            <person name="Meera S.P."/>
            <person name="Sreeshan A."/>
            <person name="Augustine A."/>
        </authorList>
    </citation>
    <scope>NUCLEOTIDE SEQUENCE</scope>
    <source>
        <tissue evidence="2">Leaf</tissue>
    </source>
</reference>
<dbReference type="EMBL" id="GGEC01068904">
    <property type="protein sequence ID" value="MBX49388.1"/>
    <property type="molecule type" value="Transcribed_RNA"/>
</dbReference>
<name>A0A2P2P3R8_RHIMU</name>
<protein>
    <submittedName>
        <fullName evidence="2">Uncharacterized protein</fullName>
    </submittedName>
</protein>
<evidence type="ECO:0000313" key="2">
    <source>
        <dbReference type="EMBL" id="MBX49388.1"/>
    </source>
</evidence>
<proteinExistence type="predicted"/>
<evidence type="ECO:0000256" key="1">
    <source>
        <dbReference type="SAM" id="MobiDB-lite"/>
    </source>
</evidence>